<organism evidence="2 3">
    <name type="scientific">Wuchereria bancrofti</name>
    <dbReference type="NCBI Taxonomy" id="6293"/>
    <lineage>
        <taxon>Eukaryota</taxon>
        <taxon>Metazoa</taxon>
        <taxon>Ecdysozoa</taxon>
        <taxon>Nematoda</taxon>
        <taxon>Chromadorea</taxon>
        <taxon>Rhabditida</taxon>
        <taxon>Spirurina</taxon>
        <taxon>Spiruromorpha</taxon>
        <taxon>Filarioidea</taxon>
        <taxon>Onchocercidae</taxon>
        <taxon>Wuchereria</taxon>
    </lineage>
</organism>
<keyword evidence="1" id="KW-0812">Transmembrane</keyword>
<sequence length="191" mass="21829">MRNSPDAVEALVAVIHLIIAVLCVLQDVVFALKCELCFQDVKDEKSSEDQNDHWLLLSGIGQNDCKGDENEWIKPTVIGYLNLTLVYRDLNEDSTVVFVQFSRSTNIRNVVRWCQRLSNHELHLLNSSHGLLKDDWIVDDEDENCDAVEEAPWSRYFFRGMIVGFLIGLGSGVLLGFLCWQVQVHKESYNL</sequence>
<reference evidence="3" key="1">
    <citation type="submission" date="2012-08" db="EMBL/GenBank/DDBJ databases">
        <title>The Genome Sequence of Wuchereria bancrofti.</title>
        <authorList>
            <person name="Nutman T.B."/>
            <person name="Fink D.L."/>
            <person name="Russ C."/>
            <person name="Young S."/>
            <person name="Zeng Q."/>
            <person name="Koehrsen M."/>
            <person name="Alvarado L."/>
            <person name="Berlin A."/>
            <person name="Chapman S.B."/>
            <person name="Chen Z."/>
            <person name="Freedman E."/>
            <person name="Gellesch M."/>
            <person name="Goldberg J."/>
            <person name="Griggs A."/>
            <person name="Gujja S."/>
            <person name="Heilman E.R."/>
            <person name="Heiman D."/>
            <person name="Hepburn T."/>
            <person name="Howarth C."/>
            <person name="Jen D."/>
            <person name="Larson L."/>
            <person name="Lewis B."/>
            <person name="Mehta T."/>
            <person name="Park D."/>
            <person name="Pearson M."/>
            <person name="Roberts A."/>
            <person name="Saif S."/>
            <person name="Shea T."/>
            <person name="Shenoy N."/>
            <person name="Sisk P."/>
            <person name="Stolte C."/>
            <person name="Sykes S."/>
            <person name="Walk T."/>
            <person name="White J."/>
            <person name="Yandava C."/>
            <person name="Haas B."/>
            <person name="Henn M.R."/>
            <person name="Nusbaum C."/>
            <person name="Birren B."/>
        </authorList>
    </citation>
    <scope>NUCLEOTIDE SEQUENCE [LARGE SCALE GENOMIC DNA]</scope>
    <source>
        <strain evidence="3">NA</strain>
    </source>
</reference>
<dbReference type="AlphaFoldDB" id="J9EVJ1"/>
<protein>
    <submittedName>
        <fullName evidence="2">Uncharacterized protein</fullName>
    </submittedName>
</protein>
<dbReference type="Proteomes" id="UP000004810">
    <property type="component" value="Unassembled WGS sequence"/>
</dbReference>
<keyword evidence="1" id="KW-0472">Membrane</keyword>
<feature type="transmembrane region" description="Helical" evidence="1">
    <location>
        <begin position="162"/>
        <end position="183"/>
    </location>
</feature>
<feature type="transmembrane region" description="Helical" evidence="1">
    <location>
        <begin position="12"/>
        <end position="32"/>
    </location>
</feature>
<name>J9EVJ1_WUCBA</name>
<evidence type="ECO:0000256" key="1">
    <source>
        <dbReference type="SAM" id="Phobius"/>
    </source>
</evidence>
<gene>
    <name evidence="2" type="ORF">WUBG_02503</name>
</gene>
<evidence type="ECO:0000313" key="3">
    <source>
        <dbReference type="Proteomes" id="UP000004810"/>
    </source>
</evidence>
<accession>J9EVJ1</accession>
<comment type="caution">
    <text evidence="2">The sequence shown here is derived from an EMBL/GenBank/DDBJ whole genome shotgun (WGS) entry which is preliminary data.</text>
</comment>
<dbReference type="EMBL" id="ADBV01000673">
    <property type="protein sequence ID" value="EJW86586.1"/>
    <property type="molecule type" value="Genomic_DNA"/>
</dbReference>
<keyword evidence="1" id="KW-1133">Transmembrane helix</keyword>
<proteinExistence type="predicted"/>
<evidence type="ECO:0000313" key="2">
    <source>
        <dbReference type="EMBL" id="EJW86586.1"/>
    </source>
</evidence>